<dbReference type="AlphaFoldDB" id="A0A6A3WZF0"/>
<dbReference type="Proteomes" id="UP000488956">
    <property type="component" value="Unassembled WGS sequence"/>
</dbReference>
<evidence type="ECO:0000313" key="1">
    <source>
        <dbReference type="EMBL" id="KAE8979817.1"/>
    </source>
</evidence>
<evidence type="ECO:0000313" key="10">
    <source>
        <dbReference type="Proteomes" id="UP000440732"/>
    </source>
</evidence>
<evidence type="ECO:0000313" key="5">
    <source>
        <dbReference type="EMBL" id="KAE9184018.1"/>
    </source>
</evidence>
<evidence type="ECO:0000313" key="13">
    <source>
        <dbReference type="Proteomes" id="UP000476176"/>
    </source>
</evidence>
<accession>A0A6A3WZF0</accession>
<evidence type="ECO:0000313" key="12">
    <source>
        <dbReference type="Proteomes" id="UP000460718"/>
    </source>
</evidence>
<evidence type="ECO:0000313" key="6">
    <source>
        <dbReference type="EMBL" id="KAE9189131.1"/>
    </source>
</evidence>
<evidence type="ECO:0000313" key="11">
    <source>
        <dbReference type="Proteomes" id="UP000441208"/>
    </source>
</evidence>
<evidence type="ECO:0000313" key="4">
    <source>
        <dbReference type="EMBL" id="KAE9092410.1"/>
    </source>
</evidence>
<evidence type="ECO:0000313" key="14">
    <source>
        <dbReference type="Proteomes" id="UP000488956"/>
    </source>
</evidence>
<proteinExistence type="predicted"/>
<dbReference type="Proteomes" id="UP000460718">
    <property type="component" value="Unassembled WGS sequence"/>
</dbReference>
<dbReference type="Proteomes" id="UP000440367">
    <property type="component" value="Unassembled WGS sequence"/>
</dbReference>
<dbReference type="EMBL" id="QXGA01002769">
    <property type="protein sequence ID" value="KAE9092410.1"/>
    <property type="molecule type" value="Genomic_DNA"/>
</dbReference>
<dbReference type="EMBL" id="QXGD01002401">
    <property type="protein sequence ID" value="KAE9189131.1"/>
    <property type="molecule type" value="Genomic_DNA"/>
</dbReference>
<comment type="caution">
    <text evidence="6">The sequence shown here is derived from an EMBL/GenBank/DDBJ whole genome shotgun (WGS) entry which is preliminary data.</text>
</comment>
<evidence type="ECO:0000313" key="2">
    <source>
        <dbReference type="EMBL" id="KAE9072664.1"/>
    </source>
</evidence>
<name>A0A6A3WZF0_9STRA</name>
<dbReference type="EMBL" id="QXGC01002600">
    <property type="protein sequence ID" value="KAE9184018.1"/>
    <property type="molecule type" value="Genomic_DNA"/>
</dbReference>
<dbReference type="Proteomes" id="UP000441208">
    <property type="component" value="Unassembled WGS sequence"/>
</dbReference>
<dbReference type="Proteomes" id="UP000437068">
    <property type="component" value="Unassembled WGS sequence"/>
</dbReference>
<protein>
    <submittedName>
        <fullName evidence="6">Uncharacterized protein</fullName>
    </submittedName>
</protein>
<dbReference type="EMBL" id="QXFZ01002722">
    <property type="protein sequence ID" value="KAE9074384.1"/>
    <property type="molecule type" value="Genomic_DNA"/>
</dbReference>
<dbReference type="EMBL" id="QXFX01002909">
    <property type="protein sequence ID" value="KAE9072664.1"/>
    <property type="molecule type" value="Genomic_DNA"/>
</dbReference>
<dbReference type="Proteomes" id="UP000476176">
    <property type="component" value="Unassembled WGS sequence"/>
</dbReference>
<gene>
    <name evidence="7" type="ORF">PF001_g23526</name>
    <name evidence="6" type="ORF">PF002_g25129</name>
    <name evidence="5" type="ORF">PF004_g23778</name>
    <name evidence="4" type="ORF">PF006_g24709</name>
    <name evidence="3" type="ORF">PF007_g25431</name>
    <name evidence="2" type="ORF">PF010_g25393</name>
    <name evidence="1" type="ORF">PF011_g22689</name>
</gene>
<dbReference type="Proteomes" id="UP000440732">
    <property type="component" value="Unassembled WGS sequence"/>
</dbReference>
<evidence type="ECO:0000313" key="7">
    <source>
        <dbReference type="EMBL" id="KAE9281986.1"/>
    </source>
</evidence>
<dbReference type="EMBL" id="QXGE01002429">
    <property type="protein sequence ID" value="KAE9281986.1"/>
    <property type="molecule type" value="Genomic_DNA"/>
</dbReference>
<evidence type="ECO:0000313" key="9">
    <source>
        <dbReference type="Proteomes" id="UP000440367"/>
    </source>
</evidence>
<organism evidence="6 9">
    <name type="scientific">Phytophthora fragariae</name>
    <dbReference type="NCBI Taxonomy" id="53985"/>
    <lineage>
        <taxon>Eukaryota</taxon>
        <taxon>Sar</taxon>
        <taxon>Stramenopiles</taxon>
        <taxon>Oomycota</taxon>
        <taxon>Peronosporomycetes</taxon>
        <taxon>Peronosporales</taxon>
        <taxon>Peronosporaceae</taxon>
        <taxon>Phytophthora</taxon>
    </lineage>
</organism>
<reference evidence="8 9" key="1">
    <citation type="submission" date="2018-08" db="EMBL/GenBank/DDBJ databases">
        <title>Genomic investigation of the strawberry pathogen Phytophthora fragariae indicates pathogenicity is determined by transcriptional variation in three key races.</title>
        <authorList>
            <person name="Adams T.M."/>
            <person name="Armitage A.D."/>
            <person name="Sobczyk M.K."/>
            <person name="Bates H.J."/>
            <person name="Dunwell J.M."/>
            <person name="Nellist C.F."/>
            <person name="Harrison R.J."/>
        </authorList>
    </citation>
    <scope>NUCLEOTIDE SEQUENCE [LARGE SCALE GENOMIC DNA]</scope>
    <source>
        <strain evidence="7 8">A4</strain>
        <strain evidence="6 9">BC-1</strain>
        <strain evidence="5 13">BC-23</strain>
        <strain evidence="4 10">NOV-5</strain>
        <strain evidence="3 11">NOV-71</strain>
        <strain evidence="2 14">ONT-3</strain>
        <strain evidence="1 12">SCRP245</strain>
    </source>
</reference>
<sequence length="51" mass="5951">MPRLYFSTFSAVIAVNATNAKWREPGRIIHQMKEQMRAKPTVRIIQSNCLF</sequence>
<dbReference type="EMBL" id="QXFW01002314">
    <property type="protein sequence ID" value="KAE8979817.1"/>
    <property type="molecule type" value="Genomic_DNA"/>
</dbReference>
<evidence type="ECO:0000313" key="3">
    <source>
        <dbReference type="EMBL" id="KAE9074384.1"/>
    </source>
</evidence>
<evidence type="ECO:0000313" key="8">
    <source>
        <dbReference type="Proteomes" id="UP000437068"/>
    </source>
</evidence>